<dbReference type="EMBL" id="JSCE01000054">
    <property type="protein sequence ID" value="KHM52759.1"/>
    <property type="molecule type" value="Genomic_DNA"/>
</dbReference>
<keyword evidence="3" id="KW-1185">Reference proteome</keyword>
<dbReference type="AlphaFoldDB" id="A0A0B2JZ07"/>
<sequence>MSIFMAFQSYLYSFPYLHIHNSRYCSFDGYFTWIVFSAHVFTHYLVCVLIPDIDTSIARVFKHIVQAVLRHVRTFSADYRGNFKGFHNVTIGIPFIVQLKGLTDDSSLTRDYLIFLVFDFITKWRSTTQKDTSFCSCVRSVH</sequence>
<evidence type="ECO:0000256" key="1">
    <source>
        <dbReference type="SAM" id="Phobius"/>
    </source>
</evidence>
<evidence type="ECO:0000313" key="2">
    <source>
        <dbReference type="EMBL" id="KHM52759.1"/>
    </source>
</evidence>
<keyword evidence="1" id="KW-0812">Transmembrane</keyword>
<proteinExistence type="predicted"/>
<keyword evidence="1" id="KW-1133">Transmembrane helix</keyword>
<feature type="transmembrane region" description="Helical" evidence="1">
    <location>
        <begin position="30"/>
        <end position="50"/>
    </location>
</feature>
<evidence type="ECO:0000313" key="3">
    <source>
        <dbReference type="Proteomes" id="UP000030993"/>
    </source>
</evidence>
<name>A0A0B2JZ07_9FIRM</name>
<dbReference type="Proteomes" id="UP000030993">
    <property type="component" value="Unassembled WGS sequence"/>
</dbReference>
<organism evidence="2 3">
    <name type="scientific">Anaerovibrio lipolyticus</name>
    <dbReference type="NCBI Taxonomy" id="82374"/>
    <lineage>
        <taxon>Bacteria</taxon>
        <taxon>Bacillati</taxon>
        <taxon>Bacillota</taxon>
        <taxon>Negativicutes</taxon>
        <taxon>Selenomonadales</taxon>
        <taxon>Selenomonadaceae</taxon>
        <taxon>Anaerovibrio</taxon>
    </lineage>
</organism>
<accession>A0A0B2JZ07</accession>
<reference evidence="2 3" key="1">
    <citation type="journal article" date="2013" name="PLoS ONE">
        <title>Identification and characterization of three novel lipases belonging to families II and V from Anaerovibrio lipolyticus 5ST.</title>
        <authorList>
            <person name="Prive F."/>
            <person name="Kaderbhai N.N."/>
            <person name="Girdwood S."/>
            <person name="Worgan H.J."/>
            <person name="Pinloche E."/>
            <person name="Scollan N.D."/>
            <person name="Huws S.A."/>
            <person name="Newbold C.J."/>
        </authorList>
    </citation>
    <scope>NUCLEOTIDE SEQUENCE [LARGE SCALE GENOMIC DNA]</scope>
    <source>
        <strain evidence="2 3">5S</strain>
    </source>
</reference>
<protein>
    <submittedName>
        <fullName evidence="2">Uncharacterized protein</fullName>
    </submittedName>
</protein>
<gene>
    <name evidence="2" type="ORF">NZ47_02665</name>
</gene>
<comment type="caution">
    <text evidence="2">The sequence shown here is derived from an EMBL/GenBank/DDBJ whole genome shotgun (WGS) entry which is preliminary data.</text>
</comment>
<keyword evidence="1" id="KW-0472">Membrane</keyword>